<keyword evidence="6" id="KW-0653">Protein transport</keyword>
<gene>
    <name evidence="9" type="ORF">BFW38_04815</name>
</gene>
<comment type="similarity">
    <text evidence="6">Belongs to the exbB/tolQ family.</text>
</comment>
<reference evidence="9 10" key="1">
    <citation type="submission" date="2016-08" db="EMBL/GenBank/DDBJ databases">
        <authorList>
            <person name="Seilhamer J.J."/>
        </authorList>
    </citation>
    <scope>NUCLEOTIDE SEQUENCE [LARGE SCALE GENOMIC DNA]</scope>
    <source>
        <strain evidence="9 10">PH27A</strain>
    </source>
</reference>
<dbReference type="OrthoDB" id="4045at2"/>
<protein>
    <recommendedName>
        <fullName evidence="8">MotA/TolQ/ExbB proton channel domain-containing protein</fullName>
    </recommendedName>
</protein>
<evidence type="ECO:0000313" key="10">
    <source>
        <dbReference type="Proteomes" id="UP000094291"/>
    </source>
</evidence>
<evidence type="ECO:0000259" key="8">
    <source>
        <dbReference type="Pfam" id="PF01618"/>
    </source>
</evidence>
<accession>A0A1E2V7I0</accession>
<keyword evidence="6" id="KW-0813">Transport</keyword>
<dbReference type="PANTHER" id="PTHR30625:SF11">
    <property type="entry name" value="MOTA_TOLQ_EXBB PROTON CHANNEL DOMAIN-CONTAINING PROTEIN"/>
    <property type="match status" value="1"/>
</dbReference>
<sequence length="216" mass="22998">MLQQMLAGGSLVVVLLGCSVLALAIVLERLWALRSQAVTPRGLVDRVLARQITLSELHKGSPLGRVLVAGLMRRRHGVVAMREAMQSAGAQEVHQLERFLNALGTVATIAPLLGLLGTVVGMIEVFQQLNLGGAGQPQQLAGGIAKALVTTAAGLAVAIPSVIMHRFLLRRVSDNVVVLEGEAQRLLERLGVPAPARELELGENTDEIPTGDHNWE</sequence>
<dbReference type="STRING" id="197479.BFW38_04815"/>
<dbReference type="Proteomes" id="UP000094291">
    <property type="component" value="Unassembled WGS sequence"/>
</dbReference>
<comment type="caution">
    <text evidence="9">The sequence shown here is derived from an EMBL/GenBank/DDBJ whole genome shotgun (WGS) entry which is preliminary data.</text>
</comment>
<dbReference type="Pfam" id="PF01618">
    <property type="entry name" value="MotA_ExbB"/>
    <property type="match status" value="1"/>
</dbReference>
<evidence type="ECO:0000256" key="5">
    <source>
        <dbReference type="ARBA" id="ARBA00023136"/>
    </source>
</evidence>
<dbReference type="RefSeq" id="WP_068997365.1">
    <property type="nucleotide sequence ID" value="NZ_MDTQ01000001.1"/>
</dbReference>
<dbReference type="GO" id="GO:0005886">
    <property type="term" value="C:plasma membrane"/>
    <property type="evidence" value="ECO:0007669"/>
    <property type="project" value="UniProtKB-SubCell"/>
</dbReference>
<keyword evidence="2" id="KW-1003">Cell membrane</keyword>
<feature type="transmembrane region" description="Helical" evidence="7">
    <location>
        <begin position="143"/>
        <end position="163"/>
    </location>
</feature>
<feature type="transmembrane region" description="Helical" evidence="7">
    <location>
        <begin position="6"/>
        <end position="27"/>
    </location>
</feature>
<feature type="transmembrane region" description="Helical" evidence="7">
    <location>
        <begin position="99"/>
        <end position="123"/>
    </location>
</feature>
<name>A0A1E2V7I0_9GAMM</name>
<dbReference type="GO" id="GO:0017038">
    <property type="term" value="P:protein import"/>
    <property type="evidence" value="ECO:0007669"/>
    <property type="project" value="TreeGrafter"/>
</dbReference>
<dbReference type="AlphaFoldDB" id="A0A1E2V7I0"/>
<dbReference type="PANTHER" id="PTHR30625">
    <property type="entry name" value="PROTEIN TOLQ"/>
    <property type="match status" value="1"/>
</dbReference>
<evidence type="ECO:0000256" key="4">
    <source>
        <dbReference type="ARBA" id="ARBA00022989"/>
    </source>
</evidence>
<feature type="domain" description="MotA/TolQ/ExbB proton channel" evidence="8">
    <location>
        <begin position="61"/>
        <end position="178"/>
    </location>
</feature>
<keyword evidence="10" id="KW-1185">Reference proteome</keyword>
<comment type="subcellular location">
    <subcellularLocation>
        <location evidence="1">Cell membrane</location>
        <topology evidence="1">Multi-pass membrane protein</topology>
    </subcellularLocation>
    <subcellularLocation>
        <location evidence="6">Membrane</location>
        <topology evidence="6">Multi-pass membrane protein</topology>
    </subcellularLocation>
</comment>
<evidence type="ECO:0000256" key="7">
    <source>
        <dbReference type="SAM" id="Phobius"/>
    </source>
</evidence>
<keyword evidence="5 7" id="KW-0472">Membrane</keyword>
<evidence type="ECO:0000256" key="3">
    <source>
        <dbReference type="ARBA" id="ARBA00022692"/>
    </source>
</evidence>
<evidence type="ECO:0000256" key="2">
    <source>
        <dbReference type="ARBA" id="ARBA00022475"/>
    </source>
</evidence>
<keyword evidence="3 7" id="KW-0812">Transmembrane</keyword>
<dbReference type="InterPro" id="IPR002898">
    <property type="entry name" value="MotA_ExbB_proton_chnl"/>
</dbReference>
<dbReference type="EMBL" id="MDTQ01000001">
    <property type="protein sequence ID" value="ODC02970.1"/>
    <property type="molecule type" value="Genomic_DNA"/>
</dbReference>
<evidence type="ECO:0000256" key="1">
    <source>
        <dbReference type="ARBA" id="ARBA00004651"/>
    </source>
</evidence>
<keyword evidence="4 7" id="KW-1133">Transmembrane helix</keyword>
<organism evidence="9 10">
    <name type="scientific">Terasakiispira papahanaumokuakeensis</name>
    <dbReference type="NCBI Taxonomy" id="197479"/>
    <lineage>
        <taxon>Bacteria</taxon>
        <taxon>Pseudomonadati</taxon>
        <taxon>Pseudomonadota</taxon>
        <taxon>Gammaproteobacteria</taxon>
        <taxon>Oceanospirillales</taxon>
        <taxon>Terasakiispira</taxon>
    </lineage>
</organism>
<evidence type="ECO:0000256" key="6">
    <source>
        <dbReference type="RuleBase" id="RU004057"/>
    </source>
</evidence>
<proteinExistence type="inferred from homology"/>
<dbReference type="InterPro" id="IPR050790">
    <property type="entry name" value="ExbB/TolQ_transport"/>
</dbReference>
<evidence type="ECO:0000313" key="9">
    <source>
        <dbReference type="EMBL" id="ODC02970.1"/>
    </source>
</evidence>